<dbReference type="InterPro" id="IPR029058">
    <property type="entry name" value="AB_hydrolase_fold"/>
</dbReference>
<dbReference type="InterPro" id="IPR050585">
    <property type="entry name" value="Xaa-Pro_dipeptidyl-ppase/CocE"/>
</dbReference>
<name>A0A5J5ISI5_9MICO</name>
<dbReference type="InterPro" id="IPR001375">
    <property type="entry name" value="Peptidase_S9_cat"/>
</dbReference>
<dbReference type="EMBL" id="VYRZ01000002">
    <property type="protein sequence ID" value="KAA9087260.1"/>
    <property type="molecule type" value="Genomic_DNA"/>
</dbReference>
<dbReference type="AlphaFoldDB" id="A0A5J5ISI5"/>
<dbReference type="GO" id="GO:0008236">
    <property type="term" value="F:serine-type peptidase activity"/>
    <property type="evidence" value="ECO:0007669"/>
    <property type="project" value="InterPro"/>
</dbReference>
<dbReference type="RefSeq" id="WP_150419455.1">
    <property type="nucleotide sequence ID" value="NZ_VYRZ01000002.1"/>
</dbReference>
<dbReference type="PANTHER" id="PTHR43056">
    <property type="entry name" value="PEPTIDASE S9 PROLYL OLIGOPEPTIDASE"/>
    <property type="match status" value="1"/>
</dbReference>
<organism evidence="2 3">
    <name type="scientific">Microbacterium radiodurans</name>
    <dbReference type="NCBI Taxonomy" id="661398"/>
    <lineage>
        <taxon>Bacteria</taxon>
        <taxon>Bacillati</taxon>
        <taxon>Actinomycetota</taxon>
        <taxon>Actinomycetes</taxon>
        <taxon>Micrococcales</taxon>
        <taxon>Microbacteriaceae</taxon>
        <taxon>Microbacterium</taxon>
    </lineage>
</organism>
<dbReference type="Proteomes" id="UP000327039">
    <property type="component" value="Unassembled WGS sequence"/>
</dbReference>
<reference evidence="3" key="1">
    <citation type="submission" date="2019-09" db="EMBL/GenBank/DDBJ databases">
        <title>Mumia zhuanghuii sp. nov. isolated from the intestinal contents of plateau pika (Ochotona curzoniae) in the Qinghai-Tibet plateau of China.</title>
        <authorList>
            <person name="Tian Z."/>
        </authorList>
    </citation>
    <scope>NUCLEOTIDE SEQUENCE [LARGE SCALE GENOMIC DNA]</scope>
    <source>
        <strain evidence="3">DSM 25564</strain>
    </source>
</reference>
<dbReference type="SUPFAM" id="SSF53474">
    <property type="entry name" value="alpha/beta-Hydrolases"/>
    <property type="match status" value="1"/>
</dbReference>
<accession>A0A5J5ISI5</accession>
<dbReference type="Pfam" id="PF00326">
    <property type="entry name" value="Peptidase_S9"/>
    <property type="match status" value="1"/>
</dbReference>
<dbReference type="PANTHER" id="PTHR43056:SF5">
    <property type="entry name" value="PEPTIDASE S9 PROLYL OLIGOPEPTIDASE CATALYTIC DOMAIN-CONTAINING PROTEIN"/>
    <property type="match status" value="1"/>
</dbReference>
<sequence length="641" mass="67613">MPEQLPYGSWPSPLTAAWASASALRLDGAAFVGDEIWWGESLPDEAGRVAVMRRRADGSSEVVLPAPANARSRVHEYGGGAWTVSDDGILYFVDKSDQRVRRLRPGGEAEALTPDEAGTHFGGLRWQRGTLLAVRERERDGASPERHIVAIATRSDDAADTTGDASPVTVVAGGSDFLAQPALSPDGAQLAWVAWDHPDMPWDRTRVRVARMGDPASARDITDGATAALQPEWVSDDELLLLDEPTGRWNVYRLDANGHDAAEAVSPADADTGGGLWVLGTRWYAPLADGRILAVRTHGSDELVLIDPSGRAVPLPFPATSRVQIEDVANGRALVSGSAPGAAGLWTVDLADGSVSAVRGGAPDIDDAWIPHARQLTVDGPHGPVHAFAYPPTNPDAVGDAGELPPYLVWVHGGPTAHVGGTADSKIAYFTSRGIGVLDVNYGGSTGYGRSYRDRLKGQWGVVDVDDVAAAARGLSDEGLADGARLAIEGGSAGGWTVLAALVSTDVFGAGISRYGVGDARALAAETHDFEARYLDGLIGPLPEAEDVYIERSPLSRPERFRVPLLLLQGDEDAVVPPAQAEAIRDALVAQGVPHAYVLYAGEGHGFRRTETVVHALESELAFLGRVFGFATPGVAPIELD</sequence>
<evidence type="ECO:0000259" key="1">
    <source>
        <dbReference type="Pfam" id="PF00326"/>
    </source>
</evidence>
<evidence type="ECO:0000313" key="2">
    <source>
        <dbReference type="EMBL" id="KAA9087260.1"/>
    </source>
</evidence>
<keyword evidence="3" id="KW-1185">Reference proteome</keyword>
<feature type="domain" description="Peptidase S9 prolyl oligopeptidase catalytic" evidence="1">
    <location>
        <begin position="424"/>
        <end position="629"/>
    </location>
</feature>
<protein>
    <submittedName>
        <fullName evidence="2">S9 family peptidase</fullName>
    </submittedName>
</protein>
<dbReference type="OrthoDB" id="128799at2"/>
<gene>
    <name evidence="2" type="ORF">F6B42_09960</name>
</gene>
<dbReference type="GO" id="GO:0006508">
    <property type="term" value="P:proteolysis"/>
    <property type="evidence" value="ECO:0007669"/>
    <property type="project" value="InterPro"/>
</dbReference>
<dbReference type="Gene3D" id="2.120.10.30">
    <property type="entry name" value="TolB, C-terminal domain"/>
    <property type="match status" value="1"/>
</dbReference>
<proteinExistence type="predicted"/>
<evidence type="ECO:0000313" key="3">
    <source>
        <dbReference type="Proteomes" id="UP000327039"/>
    </source>
</evidence>
<comment type="caution">
    <text evidence="2">The sequence shown here is derived from an EMBL/GenBank/DDBJ whole genome shotgun (WGS) entry which is preliminary data.</text>
</comment>
<dbReference type="SUPFAM" id="SSF69322">
    <property type="entry name" value="Tricorn protease domain 2"/>
    <property type="match status" value="1"/>
</dbReference>
<dbReference type="InterPro" id="IPR011042">
    <property type="entry name" value="6-blade_b-propeller_TolB-like"/>
</dbReference>
<dbReference type="Gene3D" id="3.40.50.1820">
    <property type="entry name" value="alpha/beta hydrolase"/>
    <property type="match status" value="1"/>
</dbReference>